<keyword evidence="6 8" id="KW-0687">Ribonucleoprotein</keyword>
<keyword evidence="3 8" id="KW-0699">rRNA-binding</keyword>
<keyword evidence="5 8" id="KW-0689">Ribosomal protein</keyword>
<gene>
    <name evidence="8" type="primary">rpsT</name>
    <name evidence="10" type="ORF">C3Y92_09975</name>
</gene>
<keyword evidence="4 8" id="KW-0694">RNA-binding</keyword>
<dbReference type="AlphaFoldDB" id="A0A4P6HLR1"/>
<dbReference type="GO" id="GO:0003735">
    <property type="term" value="F:structural constituent of ribosome"/>
    <property type="evidence" value="ECO:0007669"/>
    <property type="project" value="InterPro"/>
</dbReference>
<name>A0A4P6HLR1_9BACT</name>
<dbReference type="PANTHER" id="PTHR33398:SF1">
    <property type="entry name" value="SMALL RIBOSOMAL SUBUNIT PROTEIN BS20C"/>
    <property type="match status" value="1"/>
</dbReference>
<keyword evidence="11" id="KW-1185">Reference proteome</keyword>
<dbReference type="OrthoDB" id="9807974at2"/>
<proteinExistence type="inferred from homology"/>
<dbReference type="KEGG" id="dcb:C3Y92_09975"/>
<dbReference type="EMBL" id="CP026538">
    <property type="protein sequence ID" value="QAZ67534.1"/>
    <property type="molecule type" value="Genomic_DNA"/>
</dbReference>
<dbReference type="NCBIfam" id="TIGR00029">
    <property type="entry name" value="S20"/>
    <property type="match status" value="1"/>
</dbReference>
<evidence type="ECO:0000256" key="9">
    <source>
        <dbReference type="SAM" id="MobiDB-lite"/>
    </source>
</evidence>
<dbReference type="Gene3D" id="1.20.58.110">
    <property type="entry name" value="Ribosomal protein S20"/>
    <property type="match status" value="1"/>
</dbReference>
<evidence type="ECO:0000256" key="7">
    <source>
        <dbReference type="ARBA" id="ARBA00035136"/>
    </source>
</evidence>
<evidence type="ECO:0000256" key="2">
    <source>
        <dbReference type="ARBA" id="ARBA00007634"/>
    </source>
</evidence>
<reference evidence="10 11" key="1">
    <citation type="submission" date="2018-02" db="EMBL/GenBank/DDBJ databases">
        <title>Genome sequence of Desulfovibrio carbinolicus DSM 3852.</title>
        <authorList>
            <person name="Wilbanks E."/>
            <person name="Skennerton C.T."/>
            <person name="Orphan V.J."/>
        </authorList>
    </citation>
    <scope>NUCLEOTIDE SEQUENCE [LARGE SCALE GENOMIC DNA]</scope>
    <source>
        <strain evidence="10 11">DSM 3852</strain>
    </source>
</reference>
<evidence type="ECO:0000256" key="1">
    <source>
        <dbReference type="ARBA" id="ARBA00003134"/>
    </source>
</evidence>
<dbReference type="PANTHER" id="PTHR33398">
    <property type="entry name" value="30S RIBOSOMAL PROTEIN S20"/>
    <property type="match status" value="1"/>
</dbReference>
<feature type="region of interest" description="Disordered" evidence="9">
    <location>
        <begin position="1"/>
        <end position="20"/>
    </location>
</feature>
<organism evidence="10 11">
    <name type="scientific">Solidesulfovibrio carbinolicus</name>
    <dbReference type="NCBI Taxonomy" id="296842"/>
    <lineage>
        <taxon>Bacteria</taxon>
        <taxon>Pseudomonadati</taxon>
        <taxon>Thermodesulfobacteriota</taxon>
        <taxon>Desulfovibrionia</taxon>
        <taxon>Desulfovibrionales</taxon>
        <taxon>Desulfovibrionaceae</taxon>
        <taxon>Solidesulfovibrio</taxon>
    </lineage>
</organism>
<evidence type="ECO:0000313" key="10">
    <source>
        <dbReference type="EMBL" id="QAZ67534.1"/>
    </source>
</evidence>
<dbReference type="Pfam" id="PF01649">
    <property type="entry name" value="Ribosomal_S20p"/>
    <property type="match status" value="1"/>
</dbReference>
<dbReference type="GO" id="GO:0070181">
    <property type="term" value="F:small ribosomal subunit rRNA binding"/>
    <property type="evidence" value="ECO:0007669"/>
    <property type="project" value="TreeGrafter"/>
</dbReference>
<evidence type="ECO:0000256" key="4">
    <source>
        <dbReference type="ARBA" id="ARBA00022884"/>
    </source>
</evidence>
<evidence type="ECO:0000256" key="5">
    <source>
        <dbReference type="ARBA" id="ARBA00022980"/>
    </source>
</evidence>
<dbReference type="InterPro" id="IPR002583">
    <property type="entry name" value="Ribosomal_bS20"/>
</dbReference>
<dbReference type="SUPFAM" id="SSF46992">
    <property type="entry name" value="Ribosomal protein S20"/>
    <property type="match status" value="1"/>
</dbReference>
<dbReference type="HAMAP" id="MF_00500">
    <property type="entry name" value="Ribosomal_bS20"/>
    <property type="match status" value="1"/>
</dbReference>
<evidence type="ECO:0000256" key="3">
    <source>
        <dbReference type="ARBA" id="ARBA00022730"/>
    </source>
</evidence>
<comment type="function">
    <text evidence="1 8">Binds directly to 16S ribosomal RNA.</text>
</comment>
<comment type="similarity">
    <text evidence="2 8">Belongs to the bacterial ribosomal protein bS20 family.</text>
</comment>
<protein>
    <recommendedName>
        <fullName evidence="7 8">Small ribosomal subunit protein bS20</fullName>
    </recommendedName>
</protein>
<dbReference type="Proteomes" id="UP000293296">
    <property type="component" value="Chromosome"/>
</dbReference>
<dbReference type="RefSeq" id="WP_129352210.1">
    <property type="nucleotide sequence ID" value="NZ_CP026538.1"/>
</dbReference>
<sequence>MANHKSAIKRHRQSLLARARNRAVKTRVRNVIKAVRAALVGGDAAAAETALLTATKVLDKAATKKIIHWKTAARNISRLSTAVNKAKSA</sequence>
<evidence type="ECO:0000313" key="11">
    <source>
        <dbReference type="Proteomes" id="UP000293296"/>
    </source>
</evidence>
<evidence type="ECO:0000256" key="6">
    <source>
        <dbReference type="ARBA" id="ARBA00023274"/>
    </source>
</evidence>
<dbReference type="GO" id="GO:0006412">
    <property type="term" value="P:translation"/>
    <property type="evidence" value="ECO:0007669"/>
    <property type="project" value="UniProtKB-UniRule"/>
</dbReference>
<dbReference type="GO" id="GO:0015935">
    <property type="term" value="C:small ribosomal subunit"/>
    <property type="evidence" value="ECO:0007669"/>
    <property type="project" value="TreeGrafter"/>
</dbReference>
<dbReference type="InterPro" id="IPR036510">
    <property type="entry name" value="Ribosomal_bS20_sf"/>
</dbReference>
<dbReference type="GO" id="GO:0005829">
    <property type="term" value="C:cytosol"/>
    <property type="evidence" value="ECO:0007669"/>
    <property type="project" value="TreeGrafter"/>
</dbReference>
<accession>A0A4P6HLR1</accession>
<evidence type="ECO:0000256" key="8">
    <source>
        <dbReference type="HAMAP-Rule" id="MF_00500"/>
    </source>
</evidence>